<dbReference type="OrthoDB" id="1522111at2"/>
<reference evidence="2 3" key="1">
    <citation type="submission" date="2017-05" db="EMBL/GenBank/DDBJ databases">
        <authorList>
            <person name="Varghese N."/>
            <person name="Submissions S."/>
        </authorList>
    </citation>
    <scope>NUCLEOTIDE SEQUENCE [LARGE SCALE GENOMIC DNA]</scope>
    <source>
        <strain evidence="2 3">DSM 21194</strain>
    </source>
</reference>
<feature type="chain" id="PRO_5021731588" description="Outer membrane receptor proteins, mostly Fe transport" evidence="1">
    <location>
        <begin position="22"/>
        <end position="657"/>
    </location>
</feature>
<evidence type="ECO:0000313" key="3">
    <source>
        <dbReference type="Proteomes" id="UP000317593"/>
    </source>
</evidence>
<organism evidence="2 3">
    <name type="scientific">Fodinibius sediminis</name>
    <dbReference type="NCBI Taxonomy" id="1214077"/>
    <lineage>
        <taxon>Bacteria</taxon>
        <taxon>Pseudomonadati</taxon>
        <taxon>Balneolota</taxon>
        <taxon>Balneolia</taxon>
        <taxon>Balneolales</taxon>
        <taxon>Balneolaceae</taxon>
        <taxon>Fodinibius</taxon>
    </lineage>
</organism>
<gene>
    <name evidence="2" type="ORF">SAMN06265218_101258</name>
</gene>
<evidence type="ECO:0000313" key="2">
    <source>
        <dbReference type="EMBL" id="SMO36647.1"/>
    </source>
</evidence>
<protein>
    <recommendedName>
        <fullName evidence="4">Outer membrane receptor proteins, mostly Fe transport</fullName>
    </recommendedName>
</protein>
<accession>A0A521APC8</accession>
<dbReference type="RefSeq" id="WP_142712721.1">
    <property type="nucleotide sequence ID" value="NZ_FXTH01000001.1"/>
</dbReference>
<evidence type="ECO:0008006" key="4">
    <source>
        <dbReference type="Google" id="ProtNLM"/>
    </source>
</evidence>
<dbReference type="SUPFAM" id="SSF56935">
    <property type="entry name" value="Porins"/>
    <property type="match status" value="1"/>
</dbReference>
<proteinExistence type="predicted"/>
<feature type="signal peptide" evidence="1">
    <location>
        <begin position="1"/>
        <end position="21"/>
    </location>
</feature>
<dbReference type="EMBL" id="FXTH01000001">
    <property type="protein sequence ID" value="SMO36647.1"/>
    <property type="molecule type" value="Genomic_DNA"/>
</dbReference>
<keyword evidence="3" id="KW-1185">Reference proteome</keyword>
<keyword evidence="1" id="KW-0732">Signal</keyword>
<name>A0A521APC8_9BACT</name>
<dbReference type="Proteomes" id="UP000317593">
    <property type="component" value="Unassembled WGS sequence"/>
</dbReference>
<sequence length="657" mass="75440">MIRRLFILLLFLCCNTPDVLGQATTEKKDSLATSILIKPNDILQAIPEWTAATTDGFAYRVHSGRYGFYGPQPTVYIDDIPIDFSYFNWQNLNMLPLSTDQIKVIGYHSDPRAHHGMLARSGYLDLRTLPPDTGFSIYSSITVGNQIEDPGPWSYDPSRVTPNIDRRGPHYISEIAYGGSRWYAKGHLSLRQHQPTNLNNNHRIGSYSYVDGVWHPVKTTVGNGLAEVGFHTGNWSFRTRGLLSTNDEYVFFQPFGREIPAVTGYRQLAVKASRKTGSWSLSARYLANHKSMEYRVNNKGYNFDWWRINHLFSLSSGYQNRWLSLESGGILEISNARGLQMVNQQSLATLYGSISSQLHRDHSLRAGLNIDIATHETATSLSIGSTHQLTDDWSISAVLDYNEMLNYRQESSTYWYRRGYDLFSQLGITHSRPFSSQKNSSTQVKLTNDYTLAPAVSLTLEGTYIDHHTLNIPWQVVAHDEEQYTGIYTHPRDFAFTAEHGSRFRLKLGLTQKVGPGFTHELNMIHRYNRDGTARYHSYWKQIPKQQLRYAVKIRPVTDLSFSAAAFYRSTANWKEYQNLEGEQYRSLQPQYPLQYGTFHTRTPSFFNIDITARKWFWDRRLATTFSLRNLLNTEVRYHTLGPDQAMQFIIKASLSL</sequence>
<evidence type="ECO:0000256" key="1">
    <source>
        <dbReference type="SAM" id="SignalP"/>
    </source>
</evidence>
<dbReference type="AlphaFoldDB" id="A0A521APC8"/>